<protein>
    <submittedName>
        <fullName evidence="1">Uncharacterized protein</fullName>
    </submittedName>
</protein>
<dbReference type="EMBL" id="QNRR01000002">
    <property type="protein sequence ID" value="RBP45755.1"/>
    <property type="molecule type" value="Genomic_DNA"/>
</dbReference>
<evidence type="ECO:0000313" key="1">
    <source>
        <dbReference type="EMBL" id="RBP45755.1"/>
    </source>
</evidence>
<gene>
    <name evidence="1" type="ORF">DES53_102137</name>
</gene>
<reference evidence="1 2" key="1">
    <citation type="submission" date="2018-06" db="EMBL/GenBank/DDBJ databases">
        <title>Genomic Encyclopedia of Type Strains, Phase IV (KMG-IV): sequencing the most valuable type-strain genomes for metagenomic binning, comparative biology and taxonomic classification.</title>
        <authorList>
            <person name="Goeker M."/>
        </authorList>
    </citation>
    <scope>NUCLEOTIDE SEQUENCE [LARGE SCALE GENOMIC DNA]</scope>
    <source>
        <strain evidence="1 2">DSM 25532</strain>
    </source>
</reference>
<comment type="caution">
    <text evidence="1">The sequence shown here is derived from an EMBL/GenBank/DDBJ whole genome shotgun (WGS) entry which is preliminary data.</text>
</comment>
<evidence type="ECO:0000313" key="2">
    <source>
        <dbReference type="Proteomes" id="UP000253426"/>
    </source>
</evidence>
<name>A0A366HQ08_9BACT</name>
<dbReference type="RefSeq" id="WP_113957329.1">
    <property type="nucleotide sequence ID" value="NZ_QNRR01000002.1"/>
</dbReference>
<proteinExistence type="predicted"/>
<accession>A0A366HQ08</accession>
<organism evidence="1 2">
    <name type="scientific">Roseimicrobium gellanilyticum</name>
    <dbReference type="NCBI Taxonomy" id="748857"/>
    <lineage>
        <taxon>Bacteria</taxon>
        <taxon>Pseudomonadati</taxon>
        <taxon>Verrucomicrobiota</taxon>
        <taxon>Verrucomicrobiia</taxon>
        <taxon>Verrucomicrobiales</taxon>
        <taxon>Verrucomicrobiaceae</taxon>
        <taxon>Roseimicrobium</taxon>
    </lineage>
</organism>
<keyword evidence="2" id="KW-1185">Reference proteome</keyword>
<dbReference type="Proteomes" id="UP000253426">
    <property type="component" value="Unassembled WGS sequence"/>
</dbReference>
<sequence length="173" mass="19581">MNTSLPHLSEAKPSLRNLHPQIIGDALYCFSKFDPACVRHLRDNVQRLVRGSYSDGRGRGCIFGILSELLPATQRIHDRESLTTYFTGGHGPLFRERECYQPARYLVRVWDGDRDPGTVLRYENWNGTFTAEQVRELAQLHIELLEAHEQEEAAPAPAAKRASTMTMAAMLVD</sequence>
<dbReference type="AlphaFoldDB" id="A0A366HQ08"/>